<comment type="caution">
    <text evidence="2">The sequence shown here is derived from an EMBL/GenBank/DDBJ whole genome shotgun (WGS) entry which is preliminary data.</text>
</comment>
<name>A0AAW1IVU6_POPJA</name>
<keyword evidence="3" id="KW-1185">Reference proteome</keyword>
<proteinExistence type="predicted"/>
<evidence type="ECO:0000313" key="3">
    <source>
        <dbReference type="Proteomes" id="UP001458880"/>
    </source>
</evidence>
<feature type="compositionally biased region" description="Basic residues" evidence="1">
    <location>
        <begin position="27"/>
        <end position="37"/>
    </location>
</feature>
<evidence type="ECO:0000313" key="2">
    <source>
        <dbReference type="EMBL" id="KAK9694171.1"/>
    </source>
</evidence>
<protein>
    <submittedName>
        <fullName evidence="2">Uncharacterized protein</fullName>
    </submittedName>
</protein>
<feature type="region of interest" description="Disordered" evidence="1">
    <location>
        <begin position="88"/>
        <end position="108"/>
    </location>
</feature>
<accession>A0AAW1IVU6</accession>
<sequence>MEKTEKKPLLQTRSEMEKTEKKPLLQTRRRKTNRQRNRSVDLLEEEAGKEFVDVVVWSCDVSTLRYDDAAPISQYFAQLHVKNIKTDDDTEVQPLMKPTGELRYSEEE</sequence>
<reference evidence="2 3" key="1">
    <citation type="journal article" date="2024" name="BMC Genomics">
        <title>De novo assembly and annotation of Popillia japonica's genome with initial clues to its potential as an invasive pest.</title>
        <authorList>
            <person name="Cucini C."/>
            <person name="Boschi S."/>
            <person name="Funari R."/>
            <person name="Cardaioli E."/>
            <person name="Iannotti N."/>
            <person name="Marturano G."/>
            <person name="Paoli F."/>
            <person name="Bruttini M."/>
            <person name="Carapelli A."/>
            <person name="Frati F."/>
            <person name="Nardi F."/>
        </authorList>
    </citation>
    <scope>NUCLEOTIDE SEQUENCE [LARGE SCALE GENOMIC DNA]</scope>
    <source>
        <strain evidence="2">DMR45628</strain>
    </source>
</reference>
<evidence type="ECO:0000256" key="1">
    <source>
        <dbReference type="SAM" id="MobiDB-lite"/>
    </source>
</evidence>
<dbReference type="Proteomes" id="UP001458880">
    <property type="component" value="Unassembled WGS sequence"/>
</dbReference>
<organism evidence="2 3">
    <name type="scientific">Popillia japonica</name>
    <name type="common">Japanese beetle</name>
    <dbReference type="NCBI Taxonomy" id="7064"/>
    <lineage>
        <taxon>Eukaryota</taxon>
        <taxon>Metazoa</taxon>
        <taxon>Ecdysozoa</taxon>
        <taxon>Arthropoda</taxon>
        <taxon>Hexapoda</taxon>
        <taxon>Insecta</taxon>
        <taxon>Pterygota</taxon>
        <taxon>Neoptera</taxon>
        <taxon>Endopterygota</taxon>
        <taxon>Coleoptera</taxon>
        <taxon>Polyphaga</taxon>
        <taxon>Scarabaeiformia</taxon>
        <taxon>Scarabaeidae</taxon>
        <taxon>Rutelinae</taxon>
        <taxon>Popillia</taxon>
    </lineage>
</organism>
<feature type="region of interest" description="Disordered" evidence="1">
    <location>
        <begin position="1"/>
        <end position="38"/>
    </location>
</feature>
<dbReference type="EMBL" id="JASPKY010000519">
    <property type="protein sequence ID" value="KAK9694171.1"/>
    <property type="molecule type" value="Genomic_DNA"/>
</dbReference>
<feature type="compositionally biased region" description="Basic and acidic residues" evidence="1">
    <location>
        <begin position="1"/>
        <end position="23"/>
    </location>
</feature>
<gene>
    <name evidence="2" type="ORF">QE152_g33700</name>
</gene>
<dbReference type="AlphaFoldDB" id="A0AAW1IVU6"/>